<dbReference type="PANTHER" id="PTHR21329">
    <property type="entry name" value="PHOSPHATIDYLINOSITOL N-ACETYLGLUCOSAMINYLTRANSFERASE SUBUNIT Q-RELATED"/>
    <property type="match status" value="1"/>
</dbReference>
<proteinExistence type="evidence at transcript level"/>
<feature type="transmembrane region" description="Helical" evidence="1">
    <location>
        <begin position="358"/>
        <end position="376"/>
    </location>
</feature>
<dbReference type="GO" id="GO:0005783">
    <property type="term" value="C:endoplasmic reticulum"/>
    <property type="evidence" value="ECO:0007669"/>
    <property type="project" value="TreeGrafter"/>
</dbReference>
<evidence type="ECO:0000313" key="2">
    <source>
        <dbReference type="EMBL" id="LAC21513.1"/>
    </source>
</evidence>
<feature type="transmembrane region" description="Helical" evidence="1">
    <location>
        <begin position="550"/>
        <end position="572"/>
    </location>
</feature>
<dbReference type="InterPro" id="IPR007720">
    <property type="entry name" value="PigQ/GPI1"/>
</dbReference>
<keyword evidence="1" id="KW-0812">Transmembrane</keyword>
<sequence length="744" mass="85258">MSSTRVRSAPVPPKRFKHARHVCRIFWPECGTNLPSGYLIGWHISNFVCCIAGIIPNCSLAKLESSVRILVKDADCSDFWQYCNGPPSVLGSWNANPEDEHGHLEVLSPDVRRQSIPNLSSSPNHTTDFWVSIRSTDSNDDRSSSHSRPYLSDINCSSTPYPTSAQFIFYTRPKPGSYLSYRPFTFDFALLSDEEIKGTTVPLSDMDYTMRQINSSAQLLQKIQALLNGSRVPRRSISESFARDKFPAKHFDSLKAAMLSVLRCVVQPLHWILLLSRIVAEILLFALDWQLPVVFGGSTIKHRTAFGQQLHKRLTEVCRWPFMWLKTRRKWRNDAYAAANFISFWSSFWQVLADVVCGIALTVCMRVFLVQFLVVFHQAGHFLHLDVMRANIVWLMGLPAGLKLNHNLNHCFGSMVLFGIDFWDAITSVVTVWEPAVLWLISFAGILGASMVLSLCSDILSVVTIHVDFVYTTFAKLYSIEIKALSSLWKLFRGKKKNILRQRIDSCQFDVDQLMVGTILFSLIFFLLPTIATYFLFFSYVRFLVTFTKAGLWFFLFFFNYFPFCAMIIYAFDRGRLPGGIRFDVLQSEISNADIRKINRQISSPMIPSPRSPHSRMSPVEQQPRLTRVKSASEAFSPVLLRRTPEMSSCTYLKLRNSEIALSTLFFSYRSELARVFQHYSPRRIAKSLAFGYPYPEPPALVKHQTSYRWNSDDASSPTDHKQRSLRLQSIVDFWLFMKVYLTP</sequence>
<protein>
    <submittedName>
        <fullName evidence="2">Gpi1p</fullName>
    </submittedName>
</protein>
<dbReference type="GO" id="GO:0016020">
    <property type="term" value="C:membrane"/>
    <property type="evidence" value="ECO:0007669"/>
    <property type="project" value="InterPro"/>
</dbReference>
<keyword evidence="1" id="KW-1133">Transmembrane helix</keyword>
<reference evidence="2" key="1">
    <citation type="submission" date="2017-11" db="EMBL/GenBank/DDBJ databases">
        <title>The sensing device of the deep-sea amphipod.</title>
        <authorList>
            <person name="Kobayashi H."/>
            <person name="Nagahama T."/>
            <person name="Arai W."/>
            <person name="Sasagawa Y."/>
            <person name="Umeda M."/>
            <person name="Hayashi T."/>
            <person name="Nikaido I."/>
            <person name="Watanabe H."/>
            <person name="Oguri K."/>
            <person name="Kitazato H."/>
            <person name="Fujioka K."/>
            <person name="Kido Y."/>
            <person name="Takami H."/>
        </authorList>
    </citation>
    <scope>NUCLEOTIDE SEQUENCE</scope>
    <source>
        <tissue evidence="2">Whole body</tissue>
    </source>
</reference>
<accession>A0A6A7FTJ0</accession>
<dbReference type="AlphaFoldDB" id="A0A6A7FTJ0"/>
<feature type="transmembrane region" description="Helical" evidence="1">
    <location>
        <begin position="513"/>
        <end position="538"/>
    </location>
</feature>
<dbReference type="GO" id="GO:0006506">
    <property type="term" value="P:GPI anchor biosynthetic process"/>
    <property type="evidence" value="ECO:0007669"/>
    <property type="project" value="InterPro"/>
</dbReference>
<evidence type="ECO:0000256" key="1">
    <source>
        <dbReference type="SAM" id="Phobius"/>
    </source>
</evidence>
<dbReference type="Pfam" id="PF05024">
    <property type="entry name" value="Gpi1"/>
    <property type="match status" value="1"/>
</dbReference>
<feature type="transmembrane region" description="Helical" evidence="1">
    <location>
        <begin position="440"/>
        <end position="463"/>
    </location>
</feature>
<organism evidence="2">
    <name type="scientific">Hirondellea gigas</name>
    <dbReference type="NCBI Taxonomy" id="1518452"/>
    <lineage>
        <taxon>Eukaryota</taxon>
        <taxon>Metazoa</taxon>
        <taxon>Ecdysozoa</taxon>
        <taxon>Arthropoda</taxon>
        <taxon>Crustacea</taxon>
        <taxon>Multicrustacea</taxon>
        <taxon>Malacostraca</taxon>
        <taxon>Eumalacostraca</taxon>
        <taxon>Peracarida</taxon>
        <taxon>Amphipoda</taxon>
        <taxon>Amphilochidea</taxon>
        <taxon>Lysianassida</taxon>
        <taxon>Lysianassidira</taxon>
        <taxon>Lysianassoidea</taxon>
        <taxon>Lysianassidae</taxon>
        <taxon>Hirondellea</taxon>
    </lineage>
</organism>
<keyword evidence="1" id="KW-0472">Membrane</keyword>
<name>A0A6A7FTJ0_9CRUS</name>
<dbReference type="EMBL" id="IACT01002222">
    <property type="protein sequence ID" value="LAC21513.1"/>
    <property type="molecule type" value="mRNA"/>
</dbReference>
<dbReference type="PANTHER" id="PTHR21329:SF3">
    <property type="entry name" value="PHOSPHATIDYLINOSITOL N-ACETYLGLUCOSAMINYLTRANSFERASE SUBUNIT Q"/>
    <property type="match status" value="1"/>
</dbReference>